<accession>A0A9P0GXX0</accession>
<dbReference type="GO" id="GO:0032979">
    <property type="term" value="P:protein insertion into mitochondrial inner membrane from matrix"/>
    <property type="evidence" value="ECO:0007669"/>
    <property type="project" value="TreeGrafter"/>
</dbReference>
<dbReference type="Proteomes" id="UP001152798">
    <property type="component" value="Chromosome 1"/>
</dbReference>
<name>A0A9P0GXX0_NEZVI</name>
<dbReference type="GO" id="GO:0043022">
    <property type="term" value="F:ribosome binding"/>
    <property type="evidence" value="ECO:0007669"/>
    <property type="project" value="TreeGrafter"/>
</dbReference>
<evidence type="ECO:0000313" key="1">
    <source>
        <dbReference type="EMBL" id="CAH1390178.1"/>
    </source>
</evidence>
<proteinExistence type="predicted"/>
<dbReference type="EMBL" id="OV725077">
    <property type="protein sequence ID" value="CAH1390178.1"/>
    <property type="molecule type" value="Genomic_DNA"/>
</dbReference>
<evidence type="ECO:0000313" key="2">
    <source>
        <dbReference type="Proteomes" id="UP001152798"/>
    </source>
</evidence>
<dbReference type="PANTHER" id="PTHR13333">
    <property type="entry name" value="M-AAA PROTEASE-INTERACTING PROTEIN 1, MITOCHONDRIAL"/>
    <property type="match status" value="1"/>
</dbReference>
<dbReference type="PANTHER" id="PTHR13333:SF5">
    <property type="entry name" value="M-AAA PROTEASE-INTERACTING PROTEIN 1, MITOCHONDRIAL"/>
    <property type="match status" value="1"/>
</dbReference>
<gene>
    <name evidence="1" type="ORF">NEZAVI_LOCUS1422</name>
</gene>
<reference evidence="1" key="1">
    <citation type="submission" date="2022-01" db="EMBL/GenBank/DDBJ databases">
        <authorList>
            <person name="King R."/>
        </authorList>
    </citation>
    <scope>NUCLEOTIDE SEQUENCE</scope>
</reference>
<dbReference type="AlphaFoldDB" id="A0A9P0GXX0"/>
<organism evidence="1 2">
    <name type="scientific">Nezara viridula</name>
    <name type="common">Southern green stink bug</name>
    <name type="synonym">Cimex viridulus</name>
    <dbReference type="NCBI Taxonomy" id="85310"/>
    <lineage>
        <taxon>Eukaryota</taxon>
        <taxon>Metazoa</taxon>
        <taxon>Ecdysozoa</taxon>
        <taxon>Arthropoda</taxon>
        <taxon>Hexapoda</taxon>
        <taxon>Insecta</taxon>
        <taxon>Pterygota</taxon>
        <taxon>Neoptera</taxon>
        <taxon>Paraneoptera</taxon>
        <taxon>Hemiptera</taxon>
        <taxon>Heteroptera</taxon>
        <taxon>Panheteroptera</taxon>
        <taxon>Pentatomomorpha</taxon>
        <taxon>Pentatomoidea</taxon>
        <taxon>Pentatomidae</taxon>
        <taxon>Pentatominae</taxon>
        <taxon>Nezara</taxon>
    </lineage>
</organism>
<dbReference type="OrthoDB" id="6361925at2759"/>
<protein>
    <submittedName>
        <fullName evidence="1">Uncharacterized protein</fullName>
    </submittedName>
</protein>
<sequence>MKGLKETCKKCADQIMVKPISIMSHDTLAARKRLLEIHALMSKPIPIQYSFPLFSFNHNQTYILKYLGLVKKLMLENQHKRTDNPQVISKRNNFQGTPPERKPLPKLLYIQNPVVWLSNKIDFRFLRYSWDPSFSEEEFSRGARQAISTVTQMVSKNMFESMKPLLTKNALLNLRRDVEILWADEVRRNIGLKPEDVQLIIPRKIYLRSSTEPKLLIRGNKPAFLTLITPLKTVTVSDKRLCDIDVLFIGMKWLEEHAFNTPLVFVDIVSRFHRNYTDGMAPDWTISAFKVRRFSLIPQKP</sequence>
<keyword evidence="2" id="KW-1185">Reference proteome</keyword>
<dbReference type="GO" id="GO:0005743">
    <property type="term" value="C:mitochondrial inner membrane"/>
    <property type="evidence" value="ECO:0007669"/>
    <property type="project" value="TreeGrafter"/>
</dbReference>